<dbReference type="InterPro" id="IPR032710">
    <property type="entry name" value="NTF2-like_dom_sf"/>
</dbReference>
<reference evidence="2" key="1">
    <citation type="submission" date="2023-07" db="EMBL/GenBank/DDBJ databases">
        <authorList>
            <consortium name="CYATHOMIX"/>
        </authorList>
    </citation>
    <scope>NUCLEOTIDE SEQUENCE</scope>
    <source>
        <strain evidence="2">N/A</strain>
    </source>
</reference>
<dbReference type="Pfam" id="PF14534">
    <property type="entry name" value="DUF4440"/>
    <property type="match status" value="1"/>
</dbReference>
<keyword evidence="3" id="KW-1185">Reference proteome</keyword>
<dbReference type="SUPFAM" id="SSF54427">
    <property type="entry name" value="NTF2-like"/>
    <property type="match status" value="1"/>
</dbReference>
<name>A0AA36DR32_CYLNA</name>
<dbReference type="AlphaFoldDB" id="A0AA36DR32"/>
<feature type="domain" description="DUF4440" evidence="1">
    <location>
        <begin position="17"/>
        <end position="117"/>
    </location>
</feature>
<comment type="caution">
    <text evidence="2">The sequence shown here is derived from an EMBL/GenBank/DDBJ whole genome shotgun (WGS) entry which is preliminary data.</text>
</comment>
<proteinExistence type="predicted"/>
<dbReference type="Gene3D" id="3.10.450.50">
    <property type="match status" value="1"/>
</dbReference>
<protein>
    <recommendedName>
        <fullName evidence="1">DUF4440 domain-containing protein</fullName>
    </recommendedName>
</protein>
<dbReference type="InterPro" id="IPR027843">
    <property type="entry name" value="DUF4440"/>
</dbReference>
<evidence type="ECO:0000259" key="1">
    <source>
        <dbReference type="Pfam" id="PF14534"/>
    </source>
</evidence>
<dbReference type="EMBL" id="CATQJL010000001">
    <property type="protein sequence ID" value="CAJ0591405.1"/>
    <property type="molecule type" value="Genomic_DNA"/>
</dbReference>
<sequence length="127" mass="14590">MDSSEEAKTILLPLLGQFHKLAEARDYEKLAAFYDPNAVIVNAGKDVIYGKEALKKDFENFLTRAGKLTPKSSNHHYRMCEEFIILTADYETKTEKMGVLKGRFTQIWRKCNGKYLMIHLEDAPTTQ</sequence>
<dbReference type="Proteomes" id="UP001176961">
    <property type="component" value="Unassembled WGS sequence"/>
</dbReference>
<evidence type="ECO:0000313" key="3">
    <source>
        <dbReference type="Proteomes" id="UP001176961"/>
    </source>
</evidence>
<accession>A0AA36DR32</accession>
<gene>
    <name evidence="2" type="ORF">CYNAS_LOCUS3388</name>
</gene>
<evidence type="ECO:0000313" key="2">
    <source>
        <dbReference type="EMBL" id="CAJ0591405.1"/>
    </source>
</evidence>
<dbReference type="PANTHER" id="PTHR31664:SF4">
    <property type="entry name" value="DUF4440 DOMAIN-CONTAINING PROTEIN"/>
    <property type="match status" value="1"/>
</dbReference>
<organism evidence="2 3">
    <name type="scientific">Cylicocyclus nassatus</name>
    <name type="common">Nematode worm</name>
    <dbReference type="NCBI Taxonomy" id="53992"/>
    <lineage>
        <taxon>Eukaryota</taxon>
        <taxon>Metazoa</taxon>
        <taxon>Ecdysozoa</taxon>
        <taxon>Nematoda</taxon>
        <taxon>Chromadorea</taxon>
        <taxon>Rhabditida</taxon>
        <taxon>Rhabditina</taxon>
        <taxon>Rhabditomorpha</taxon>
        <taxon>Strongyloidea</taxon>
        <taxon>Strongylidae</taxon>
        <taxon>Cylicocyclus</taxon>
    </lineage>
</organism>
<dbReference type="PANTHER" id="PTHR31664">
    <property type="entry name" value="PROTEIN CBG16427"/>
    <property type="match status" value="1"/>
</dbReference>